<reference evidence="2 3" key="1">
    <citation type="submission" date="2024-05" db="EMBL/GenBank/DDBJ databases">
        <title>De novo assembly of an allotetraploid wild potato.</title>
        <authorList>
            <person name="Hosaka A.J."/>
        </authorList>
    </citation>
    <scope>NUCLEOTIDE SEQUENCE [LARGE SCALE GENOMIC DNA]</scope>
    <source>
        <tissue evidence="2">Young leaves</tissue>
    </source>
</reference>
<keyword evidence="3" id="KW-1185">Reference proteome</keyword>
<organism evidence="2 3">
    <name type="scientific">Solanum stoloniferum</name>
    <dbReference type="NCBI Taxonomy" id="62892"/>
    <lineage>
        <taxon>Eukaryota</taxon>
        <taxon>Viridiplantae</taxon>
        <taxon>Streptophyta</taxon>
        <taxon>Embryophyta</taxon>
        <taxon>Tracheophyta</taxon>
        <taxon>Spermatophyta</taxon>
        <taxon>Magnoliopsida</taxon>
        <taxon>eudicotyledons</taxon>
        <taxon>Gunneridae</taxon>
        <taxon>Pentapetalae</taxon>
        <taxon>asterids</taxon>
        <taxon>lamiids</taxon>
        <taxon>Solanales</taxon>
        <taxon>Solanaceae</taxon>
        <taxon>Solanoideae</taxon>
        <taxon>Solaneae</taxon>
        <taxon>Solanum</taxon>
    </lineage>
</organism>
<dbReference type="EMBL" id="JBJKTR010000013">
    <property type="protein sequence ID" value="KAL3347818.1"/>
    <property type="molecule type" value="Genomic_DNA"/>
</dbReference>
<feature type="region of interest" description="Disordered" evidence="1">
    <location>
        <begin position="40"/>
        <end position="65"/>
    </location>
</feature>
<feature type="non-terminal residue" evidence="2">
    <location>
        <position position="108"/>
    </location>
</feature>
<proteinExistence type="predicted"/>
<gene>
    <name evidence="2" type="ORF">AABB24_021457</name>
</gene>
<dbReference type="AlphaFoldDB" id="A0ABD2SV34"/>
<accession>A0ABD2SV34</accession>
<evidence type="ECO:0000313" key="2">
    <source>
        <dbReference type="EMBL" id="KAL3347818.1"/>
    </source>
</evidence>
<evidence type="ECO:0008006" key="4">
    <source>
        <dbReference type="Google" id="ProtNLM"/>
    </source>
</evidence>
<protein>
    <recommendedName>
        <fullName evidence="4">Late blight resistance protein</fullName>
    </recommendedName>
</protein>
<evidence type="ECO:0000256" key="1">
    <source>
        <dbReference type="SAM" id="MobiDB-lite"/>
    </source>
</evidence>
<sequence>MVIFDREKSNGEWSSHVALHRSCCRSQGWFSPAAAIDVTRPNRKERRAEERGEKEDGEDDERRRGKPATFLIGRWLTMGVVLLENGEARGKGIELWSRGEEKIMKFVL</sequence>
<evidence type="ECO:0000313" key="3">
    <source>
        <dbReference type="Proteomes" id="UP001627284"/>
    </source>
</evidence>
<dbReference type="Proteomes" id="UP001627284">
    <property type="component" value="Unassembled WGS sequence"/>
</dbReference>
<comment type="caution">
    <text evidence="2">The sequence shown here is derived from an EMBL/GenBank/DDBJ whole genome shotgun (WGS) entry which is preliminary data.</text>
</comment>
<name>A0ABD2SV34_9SOLN</name>
<feature type="compositionally biased region" description="Basic and acidic residues" evidence="1">
    <location>
        <begin position="40"/>
        <end position="54"/>
    </location>
</feature>